<dbReference type="SMART" id="SM00331">
    <property type="entry name" value="PP2C_SIG"/>
    <property type="match status" value="1"/>
</dbReference>
<evidence type="ECO:0000313" key="16">
    <source>
        <dbReference type="Proteomes" id="UP000600080"/>
    </source>
</evidence>
<dbReference type="SUPFAM" id="SSF55785">
    <property type="entry name" value="PYP-like sensor domain (PAS domain)"/>
    <property type="match status" value="1"/>
</dbReference>
<dbReference type="Pfam" id="PF07228">
    <property type="entry name" value="SpoIIE"/>
    <property type="match status" value="1"/>
</dbReference>
<dbReference type="InterPro" id="IPR035965">
    <property type="entry name" value="PAS-like_dom_sf"/>
</dbReference>
<accession>A0ABQ2JCR3</accession>
<keyword evidence="8" id="KW-0378">Hydrolase</keyword>
<keyword evidence="6" id="KW-0547">Nucleotide-binding</keyword>
<dbReference type="InterPro" id="IPR033463">
    <property type="entry name" value="sCache_3"/>
</dbReference>
<dbReference type="PANTHER" id="PTHR43156:SF2">
    <property type="entry name" value="STAGE II SPORULATION PROTEIN E"/>
    <property type="match status" value="1"/>
</dbReference>
<keyword evidence="9" id="KW-0067">ATP-binding</keyword>
<gene>
    <name evidence="15" type="ORF">GCM10012285_28040</name>
</gene>
<keyword evidence="3" id="KW-0597">Phosphoprotein</keyword>
<evidence type="ECO:0000256" key="5">
    <source>
        <dbReference type="ARBA" id="ARBA00022692"/>
    </source>
</evidence>
<keyword evidence="7 15" id="KW-0418">Kinase</keyword>
<keyword evidence="12 13" id="KW-0472">Membrane</keyword>
<evidence type="ECO:0000256" key="3">
    <source>
        <dbReference type="ARBA" id="ARBA00022553"/>
    </source>
</evidence>
<evidence type="ECO:0000256" key="2">
    <source>
        <dbReference type="ARBA" id="ARBA00022475"/>
    </source>
</evidence>
<dbReference type="SUPFAM" id="SSF55781">
    <property type="entry name" value="GAF domain-like"/>
    <property type="match status" value="1"/>
</dbReference>
<comment type="caution">
    <text evidence="15">The sequence shown here is derived from an EMBL/GenBank/DDBJ whole genome shotgun (WGS) entry which is preliminary data.</text>
</comment>
<keyword evidence="5 13" id="KW-0812">Transmembrane</keyword>
<dbReference type="InterPro" id="IPR029016">
    <property type="entry name" value="GAF-like_dom_sf"/>
</dbReference>
<dbReference type="RefSeq" id="WP_189097928.1">
    <property type="nucleotide sequence ID" value="NZ_BMND01000009.1"/>
</dbReference>
<dbReference type="InterPro" id="IPR029151">
    <property type="entry name" value="Sensor-like_sf"/>
</dbReference>
<evidence type="ECO:0000256" key="8">
    <source>
        <dbReference type="ARBA" id="ARBA00022801"/>
    </source>
</evidence>
<evidence type="ECO:0000313" key="15">
    <source>
        <dbReference type="EMBL" id="GGN44912.1"/>
    </source>
</evidence>
<dbReference type="Pfam" id="PF01590">
    <property type="entry name" value="GAF"/>
    <property type="match status" value="1"/>
</dbReference>
<evidence type="ECO:0000256" key="13">
    <source>
        <dbReference type="SAM" id="Phobius"/>
    </source>
</evidence>
<evidence type="ECO:0000256" key="11">
    <source>
        <dbReference type="ARBA" id="ARBA00023012"/>
    </source>
</evidence>
<dbReference type="Gene3D" id="3.30.450.40">
    <property type="match status" value="1"/>
</dbReference>
<feature type="domain" description="PPM-type phosphatase" evidence="14">
    <location>
        <begin position="530"/>
        <end position="752"/>
    </location>
</feature>
<protein>
    <submittedName>
        <fullName evidence="15">Histidine kinase</fullName>
    </submittedName>
</protein>
<dbReference type="GeneID" id="301548574"/>
<dbReference type="InterPro" id="IPR036890">
    <property type="entry name" value="HATPase_C_sf"/>
</dbReference>
<dbReference type="GO" id="GO:0016301">
    <property type="term" value="F:kinase activity"/>
    <property type="evidence" value="ECO:0007669"/>
    <property type="project" value="UniProtKB-KW"/>
</dbReference>
<feature type="transmembrane region" description="Helical" evidence="13">
    <location>
        <begin position="12"/>
        <end position="35"/>
    </location>
</feature>
<dbReference type="PANTHER" id="PTHR43156">
    <property type="entry name" value="STAGE II SPORULATION PROTEIN E-RELATED"/>
    <property type="match status" value="1"/>
</dbReference>
<evidence type="ECO:0000256" key="7">
    <source>
        <dbReference type="ARBA" id="ARBA00022777"/>
    </source>
</evidence>
<dbReference type="SUPFAM" id="SSF81606">
    <property type="entry name" value="PP2C-like"/>
    <property type="match status" value="1"/>
</dbReference>
<evidence type="ECO:0000256" key="10">
    <source>
        <dbReference type="ARBA" id="ARBA00022989"/>
    </source>
</evidence>
<dbReference type="Proteomes" id="UP000600080">
    <property type="component" value="Unassembled WGS sequence"/>
</dbReference>
<sequence length="886" mass="95602">MSRLARLRAWLKSLAGQVFVLQVIMVLLLIGVAVFETVVQSKRDSTDEARARARSVAETFATATGVVKAMDDPDPSAELQPRAEKARKVARVDFIVVTTPQGVRLTHPRPSLIGKKFIGAIGPAQRGQVVVEILDDKDGRFVQAVAPIRQSNGRVVGLASAGLRIGEVPSVVVRQLPLLVGSGVTALLVGVGGTALVTRRLRRQTRGLDPAELARMYEHHDAVLHAVKEGVLILDGDERLVLANDEARRLLDLPIDAEGRQVRDIGLETRLARLLTSGDLVVDKVLPVGDRLLAVNQRATDQNGGPAGSVATLRDATELRVLGEEAEAARRRLKLLYEAGDQVGRSLDVTQTAQELADFAVARFADFVTIDLASDVLSGGEPTSGSGMYRAAVSGITDDHPLYPLDTRIHYAAATPHSSGFTSGSAVLVPSLNDSAGWRQQNPELTAHVLDYGIHSLITAPLLARGEILGMASYFRAEKPDPFDSDDLALAEELTARAAISLDNARRFTREHTLAVTLQRSLLPHTLPQQNALEVAHRYLPAQADAGGDWFDIIPLPGARVALVVGDVVGHGLQAAATMGRLRTAVHNFSALDLTPDELLTHLDELVTRIEPDSNLEATDDALAGATCLYAIYDPVTRNCSIALAGHPAPFFIRPDRSVESPDLPVGPPLGLGLGGLPFETTEVHVPERSDIVLFTDGLIENRTQGIEKGLAALHHVLTQTHGGPEQICDAILTAVVPENPRDDVALMVARTRALNTQNVAEWELAPDPEAVADLRAATSRKLEEWHLGDETFTTELIISELVTNAIRYSAGTIHVRLIRDITLICEVYDNSSTSPHLRRAATTDEGGRGLYLISQLAEHWGVRYTARGKIIWTEQKLSADTPAVD</sequence>
<evidence type="ECO:0000259" key="14">
    <source>
        <dbReference type="SMART" id="SM00331"/>
    </source>
</evidence>
<dbReference type="InterPro" id="IPR003018">
    <property type="entry name" value="GAF"/>
</dbReference>
<dbReference type="Pfam" id="PF13581">
    <property type="entry name" value="HATPase_c_2"/>
    <property type="match status" value="1"/>
</dbReference>
<keyword evidence="4" id="KW-0808">Transferase</keyword>
<dbReference type="InterPro" id="IPR003594">
    <property type="entry name" value="HATPase_dom"/>
</dbReference>
<keyword evidence="11" id="KW-0902">Two-component regulatory system</keyword>
<keyword evidence="16" id="KW-1185">Reference proteome</keyword>
<dbReference type="SUPFAM" id="SSF103190">
    <property type="entry name" value="Sensory domain-like"/>
    <property type="match status" value="1"/>
</dbReference>
<organism evidence="15 16">
    <name type="scientific">Streptomyces kronopolitis</name>
    <dbReference type="NCBI Taxonomy" id="1612435"/>
    <lineage>
        <taxon>Bacteria</taxon>
        <taxon>Bacillati</taxon>
        <taxon>Actinomycetota</taxon>
        <taxon>Actinomycetes</taxon>
        <taxon>Kitasatosporales</taxon>
        <taxon>Streptomycetaceae</taxon>
        <taxon>Streptomyces</taxon>
    </lineage>
</organism>
<dbReference type="EMBL" id="BMND01000009">
    <property type="protein sequence ID" value="GGN44912.1"/>
    <property type="molecule type" value="Genomic_DNA"/>
</dbReference>
<evidence type="ECO:0000256" key="4">
    <source>
        <dbReference type="ARBA" id="ARBA00022679"/>
    </source>
</evidence>
<dbReference type="Gene3D" id="3.30.450.20">
    <property type="entry name" value="PAS domain"/>
    <property type="match status" value="2"/>
</dbReference>
<evidence type="ECO:0000256" key="9">
    <source>
        <dbReference type="ARBA" id="ARBA00022840"/>
    </source>
</evidence>
<dbReference type="CDD" id="cd16936">
    <property type="entry name" value="HATPase_RsbW-like"/>
    <property type="match status" value="1"/>
</dbReference>
<dbReference type="InterPro" id="IPR036457">
    <property type="entry name" value="PPM-type-like_dom_sf"/>
</dbReference>
<reference evidence="16" key="1">
    <citation type="journal article" date="2019" name="Int. J. Syst. Evol. Microbiol.">
        <title>The Global Catalogue of Microorganisms (GCM) 10K type strain sequencing project: providing services to taxonomists for standard genome sequencing and annotation.</title>
        <authorList>
            <consortium name="The Broad Institute Genomics Platform"/>
            <consortium name="The Broad Institute Genome Sequencing Center for Infectious Disease"/>
            <person name="Wu L."/>
            <person name="Ma J."/>
        </authorList>
    </citation>
    <scope>NUCLEOTIDE SEQUENCE [LARGE SCALE GENOMIC DNA]</scope>
    <source>
        <strain evidence="16">CGMCC 4.7323</strain>
    </source>
</reference>
<dbReference type="SUPFAM" id="SSF55874">
    <property type="entry name" value="ATPase domain of HSP90 chaperone/DNA topoisomerase II/histidine kinase"/>
    <property type="match status" value="1"/>
</dbReference>
<keyword evidence="2" id="KW-1003">Cell membrane</keyword>
<keyword evidence="10 13" id="KW-1133">Transmembrane helix</keyword>
<comment type="subcellular location">
    <subcellularLocation>
        <location evidence="1">Cell membrane</location>
        <topology evidence="1">Multi-pass membrane protein</topology>
    </subcellularLocation>
</comment>
<dbReference type="InterPro" id="IPR052016">
    <property type="entry name" value="Bact_Sigma-Reg"/>
</dbReference>
<dbReference type="Gene3D" id="3.30.565.10">
    <property type="entry name" value="Histidine kinase-like ATPase, C-terminal domain"/>
    <property type="match status" value="1"/>
</dbReference>
<evidence type="ECO:0000256" key="1">
    <source>
        <dbReference type="ARBA" id="ARBA00004651"/>
    </source>
</evidence>
<evidence type="ECO:0000256" key="12">
    <source>
        <dbReference type="ARBA" id="ARBA00023136"/>
    </source>
</evidence>
<name>A0ABQ2JCR3_9ACTN</name>
<proteinExistence type="predicted"/>
<evidence type="ECO:0000256" key="6">
    <source>
        <dbReference type="ARBA" id="ARBA00022741"/>
    </source>
</evidence>
<dbReference type="Pfam" id="PF17203">
    <property type="entry name" value="sCache_3_2"/>
    <property type="match status" value="1"/>
</dbReference>
<dbReference type="Gene3D" id="3.60.40.10">
    <property type="entry name" value="PPM-type phosphatase domain"/>
    <property type="match status" value="1"/>
</dbReference>
<dbReference type="InterPro" id="IPR001932">
    <property type="entry name" value="PPM-type_phosphatase-like_dom"/>
</dbReference>